<dbReference type="Proteomes" id="UP001281614">
    <property type="component" value="Unassembled WGS sequence"/>
</dbReference>
<name>A0AAD9XWR7_COLKA</name>
<reference evidence="1" key="1">
    <citation type="submission" date="2023-02" db="EMBL/GenBank/DDBJ databases">
        <title>Colletotrichum kahawae CIFC_Que2 genome sequencing and assembly.</title>
        <authorList>
            <person name="Baroncelli R."/>
        </authorList>
    </citation>
    <scope>NUCLEOTIDE SEQUENCE</scope>
    <source>
        <strain evidence="1">CIFC_Que2</strain>
    </source>
</reference>
<organism evidence="1 2">
    <name type="scientific">Colletotrichum kahawae</name>
    <name type="common">Coffee berry disease fungus</name>
    <dbReference type="NCBI Taxonomy" id="34407"/>
    <lineage>
        <taxon>Eukaryota</taxon>
        <taxon>Fungi</taxon>
        <taxon>Dikarya</taxon>
        <taxon>Ascomycota</taxon>
        <taxon>Pezizomycotina</taxon>
        <taxon>Sordariomycetes</taxon>
        <taxon>Hypocreomycetidae</taxon>
        <taxon>Glomerellales</taxon>
        <taxon>Glomerellaceae</taxon>
        <taxon>Colletotrichum</taxon>
        <taxon>Colletotrichum gloeosporioides species complex</taxon>
    </lineage>
</organism>
<evidence type="ECO:0000313" key="2">
    <source>
        <dbReference type="Proteomes" id="UP001281614"/>
    </source>
</evidence>
<gene>
    <name evidence="1" type="ORF">CKAH01_02878</name>
</gene>
<dbReference type="EMBL" id="VYYT01000876">
    <property type="protein sequence ID" value="KAK2728828.1"/>
    <property type="molecule type" value="Genomic_DNA"/>
</dbReference>
<evidence type="ECO:0000313" key="1">
    <source>
        <dbReference type="EMBL" id="KAK2728828.1"/>
    </source>
</evidence>
<accession>A0AAD9XWR7</accession>
<sequence>MKSTVRRDGPQEPPKIRSSPFDSEILLQNFIAQNNRWIRAIVHPGLWSLLGLDMKPLTRRKADQPQARSPATAIIW</sequence>
<protein>
    <submittedName>
        <fullName evidence="1">Uncharacterized protein</fullName>
    </submittedName>
</protein>
<keyword evidence="2" id="KW-1185">Reference proteome</keyword>
<comment type="caution">
    <text evidence="1">The sequence shown here is derived from an EMBL/GenBank/DDBJ whole genome shotgun (WGS) entry which is preliminary data.</text>
</comment>
<dbReference type="AlphaFoldDB" id="A0AAD9XWR7"/>
<proteinExistence type="predicted"/>